<dbReference type="STRING" id="39482.ERS852491_00593"/>
<accession>A0A174A2U8</accession>
<protein>
    <submittedName>
        <fullName evidence="1">Uncharacterized conserved protein</fullName>
    </submittedName>
</protein>
<proteinExistence type="predicted"/>
<gene>
    <name evidence="1" type="ORF">ERS852491_00593</name>
</gene>
<reference evidence="1 2" key="1">
    <citation type="submission" date="2015-09" db="EMBL/GenBank/DDBJ databases">
        <authorList>
            <consortium name="Pathogen Informatics"/>
        </authorList>
    </citation>
    <scope>NUCLEOTIDE SEQUENCE [LARGE SCALE GENOMIC DNA]</scope>
    <source>
        <strain evidence="1 2">2789STDY5834876</strain>
    </source>
</reference>
<dbReference type="SUPFAM" id="SSF49899">
    <property type="entry name" value="Concanavalin A-like lectins/glucanases"/>
    <property type="match status" value="1"/>
</dbReference>
<dbReference type="Proteomes" id="UP000095544">
    <property type="component" value="Unassembled WGS sequence"/>
</dbReference>
<dbReference type="InterPro" id="IPR009784">
    <property type="entry name" value="DUF1349"/>
</dbReference>
<dbReference type="PANTHER" id="PTHR35332:SF2">
    <property type="entry name" value="REGULATION OF ENOLASE PROTEIN 1"/>
    <property type="match status" value="1"/>
</dbReference>
<evidence type="ECO:0000313" key="2">
    <source>
        <dbReference type="Proteomes" id="UP000095544"/>
    </source>
</evidence>
<dbReference type="OrthoDB" id="9814707at2"/>
<organism evidence="1 2">
    <name type="scientific">Faecalicatena contorta</name>
    <dbReference type="NCBI Taxonomy" id="39482"/>
    <lineage>
        <taxon>Bacteria</taxon>
        <taxon>Bacillati</taxon>
        <taxon>Bacillota</taxon>
        <taxon>Clostridia</taxon>
        <taxon>Lachnospirales</taxon>
        <taxon>Lachnospiraceae</taxon>
        <taxon>Faecalicatena</taxon>
    </lineage>
</organism>
<dbReference type="RefSeq" id="WP_050639352.1">
    <property type="nucleotide sequence ID" value="NZ_CABKUE010000006.1"/>
</dbReference>
<dbReference type="Pfam" id="PF07081">
    <property type="entry name" value="DUF1349"/>
    <property type="match status" value="1"/>
</dbReference>
<dbReference type="AlphaFoldDB" id="A0A174A2U8"/>
<dbReference type="Gene3D" id="2.60.120.200">
    <property type="match status" value="1"/>
</dbReference>
<name>A0A174A2U8_9FIRM</name>
<evidence type="ECO:0000313" key="1">
    <source>
        <dbReference type="EMBL" id="CUN82931.1"/>
    </source>
</evidence>
<dbReference type="InterPro" id="IPR013320">
    <property type="entry name" value="ConA-like_dom_sf"/>
</dbReference>
<dbReference type="PANTHER" id="PTHR35332">
    <property type="entry name" value="REGULATION OF ENOLASE PROTEIN 1"/>
    <property type="match status" value="1"/>
</dbReference>
<sequence length="203" mass="23653">MNELYQNVPWEAGVWTNEPAEVKIEDGRLTVTAVHESDYWEKTLYGFQHRDGHALLAELKRTEAMEVTFLLEDFKELYDQAGMMLWYDDVHWIKMTIEVIDNEPNISIVVTDVYSDCSNFPVPSWDGKQVTFRVSPFEDAVLIRVRTGDSRWMTMRLARFPYTDGMKAGPLVCAPIRKDFRAVFTRWIKTDTDKGQHEDPPIL</sequence>
<dbReference type="EMBL" id="CYZU01000004">
    <property type="protein sequence ID" value="CUN82931.1"/>
    <property type="molecule type" value="Genomic_DNA"/>
</dbReference>